<dbReference type="GO" id="GO:0006829">
    <property type="term" value="P:zinc ion transport"/>
    <property type="evidence" value="ECO:0007669"/>
    <property type="project" value="UniProtKB-KW"/>
</dbReference>
<feature type="signal peptide" evidence="7">
    <location>
        <begin position="1"/>
        <end position="18"/>
    </location>
</feature>
<dbReference type="PANTHER" id="PTHR42953:SF3">
    <property type="entry name" value="HIGH-AFFINITY ZINC UPTAKE SYSTEM PROTEIN ZNUA"/>
    <property type="match status" value="1"/>
</dbReference>
<keyword evidence="5" id="KW-0864">Zinc transport</keyword>
<dbReference type="GeneID" id="68869551"/>
<keyword evidence="9" id="KW-1185">Reference proteome</keyword>
<evidence type="ECO:0000256" key="7">
    <source>
        <dbReference type="SAM" id="SignalP"/>
    </source>
</evidence>
<evidence type="ECO:0000313" key="9">
    <source>
        <dbReference type="Proteomes" id="UP000027746"/>
    </source>
</evidence>
<proteinExistence type="inferred from homology"/>
<dbReference type="Gene3D" id="3.40.50.1980">
    <property type="entry name" value="Nitrogenase molybdenum iron protein domain"/>
    <property type="match status" value="3"/>
</dbReference>
<dbReference type="PANTHER" id="PTHR42953">
    <property type="entry name" value="HIGH-AFFINITY ZINC UPTAKE SYSTEM PROTEIN ZNUA-RELATED"/>
    <property type="match status" value="1"/>
</dbReference>
<keyword evidence="3" id="KW-0813">Transport</keyword>
<comment type="caution">
    <text evidence="8">The sequence shown here is derived from an EMBL/GenBank/DDBJ whole genome shotgun (WGS) entry which is preliminary data.</text>
</comment>
<feature type="chain" id="PRO_5001691669" description="High-affinity zinc uptake system protein ZnuA" evidence="7">
    <location>
        <begin position="19"/>
        <end position="339"/>
    </location>
</feature>
<dbReference type="SUPFAM" id="SSF53807">
    <property type="entry name" value="Helical backbone' metal receptor"/>
    <property type="match status" value="1"/>
</dbReference>
<keyword evidence="5" id="KW-0862">Zinc</keyword>
<keyword evidence="4 7" id="KW-0732">Signal</keyword>
<sequence length="339" mass="35334">MIRKIGLALVFSATAAMADAPRVAVDIAPVHALVAQVMKGVGTPELIVPPGASPHGYALRPSQARSLSEADAVIWVGPGLTPWLEGPLDALAGEASQLVLMDVPQVLKLKIREGGGFLGHHHGDEEEGHSDHEDHAGHDHDGHDHDGHDHDGHDHEDHAHASEAHGSQVDHTLDPHAWLAPENAALWMLEISVVLGALDPDNALAYETNARDGAAALAGLTAEINTILEPVRGQPFVVYHDAYQYFERSFNMSATGSLSGGDAQPAGAARVAEIRDMIADAGATCVLSEPQFNAGLVTAVGAAKTGVADPLGASLEPGPALYGDVLRGLATSLAECLQD</sequence>
<dbReference type="GO" id="GO:0046872">
    <property type="term" value="F:metal ion binding"/>
    <property type="evidence" value="ECO:0007669"/>
    <property type="project" value="InterPro"/>
</dbReference>
<gene>
    <name evidence="8" type="ORF">SUH3_19550</name>
</gene>
<dbReference type="InterPro" id="IPR050492">
    <property type="entry name" value="Bact_metal-bind_prot9"/>
</dbReference>
<dbReference type="InterPro" id="IPR006127">
    <property type="entry name" value="ZnuA-like"/>
</dbReference>
<evidence type="ECO:0000256" key="3">
    <source>
        <dbReference type="ARBA" id="ARBA00022448"/>
    </source>
</evidence>
<organism evidence="8 9">
    <name type="scientific">Pseudosulfitobacter pseudonitzschiae</name>
    <dbReference type="NCBI Taxonomy" id="1402135"/>
    <lineage>
        <taxon>Bacteria</taxon>
        <taxon>Pseudomonadati</taxon>
        <taxon>Pseudomonadota</taxon>
        <taxon>Alphaproteobacteria</taxon>
        <taxon>Rhodobacterales</taxon>
        <taxon>Roseobacteraceae</taxon>
        <taxon>Pseudosulfitobacter</taxon>
    </lineage>
</organism>
<evidence type="ECO:0000313" key="8">
    <source>
        <dbReference type="EMBL" id="KEJ95708.1"/>
    </source>
</evidence>
<evidence type="ECO:0000256" key="5">
    <source>
        <dbReference type="ARBA" id="ARBA00022906"/>
    </source>
</evidence>
<reference evidence="8 9" key="1">
    <citation type="submission" date="2014-01" db="EMBL/GenBank/DDBJ databases">
        <title>Sulfitobacter sp. H3 (MCCC 1A00686) Genome Sequencing.</title>
        <authorList>
            <person name="Lai Q."/>
            <person name="Hong Z."/>
        </authorList>
    </citation>
    <scope>NUCLEOTIDE SEQUENCE [LARGE SCALE GENOMIC DNA]</scope>
    <source>
        <strain evidence="8 9">H3</strain>
    </source>
</reference>
<accession>A0A073IZB0</accession>
<evidence type="ECO:0000256" key="2">
    <source>
        <dbReference type="ARBA" id="ARBA00015915"/>
    </source>
</evidence>
<evidence type="ECO:0000256" key="1">
    <source>
        <dbReference type="ARBA" id="ARBA00011028"/>
    </source>
</evidence>
<feature type="region of interest" description="Disordered" evidence="6">
    <location>
        <begin position="118"/>
        <end position="169"/>
    </location>
</feature>
<dbReference type="RefSeq" id="WP_037925875.1">
    <property type="nucleotide sequence ID" value="NZ_CP054599.1"/>
</dbReference>
<dbReference type="Pfam" id="PF01297">
    <property type="entry name" value="ZnuA"/>
    <property type="match status" value="1"/>
</dbReference>
<keyword evidence="5" id="KW-0406">Ion transport</keyword>
<dbReference type="EMBL" id="JAMD01000005">
    <property type="protein sequence ID" value="KEJ95708.1"/>
    <property type="molecule type" value="Genomic_DNA"/>
</dbReference>
<feature type="compositionally biased region" description="Basic and acidic residues" evidence="6">
    <location>
        <begin position="121"/>
        <end position="163"/>
    </location>
</feature>
<dbReference type="Proteomes" id="UP000027746">
    <property type="component" value="Unassembled WGS sequence"/>
</dbReference>
<evidence type="ECO:0000256" key="6">
    <source>
        <dbReference type="SAM" id="MobiDB-lite"/>
    </source>
</evidence>
<evidence type="ECO:0000256" key="4">
    <source>
        <dbReference type="ARBA" id="ARBA00022729"/>
    </source>
</evidence>
<name>A0A073IZB0_9RHOB</name>
<protein>
    <recommendedName>
        <fullName evidence="2">High-affinity zinc uptake system protein ZnuA</fullName>
    </recommendedName>
</protein>
<comment type="similarity">
    <text evidence="1">Belongs to the bacterial solute-binding protein 9 family.</text>
</comment>
<dbReference type="AlphaFoldDB" id="A0A073IZB0"/>